<organism evidence="1 2">
    <name type="scientific">Rheinheimera riviphila</name>
    <dbReference type="NCBI Taxonomy" id="1834037"/>
    <lineage>
        <taxon>Bacteria</taxon>
        <taxon>Pseudomonadati</taxon>
        <taxon>Pseudomonadota</taxon>
        <taxon>Gammaproteobacteria</taxon>
        <taxon>Chromatiales</taxon>
        <taxon>Chromatiaceae</taxon>
        <taxon>Rheinheimera</taxon>
    </lineage>
</organism>
<dbReference type="InterPro" id="IPR011330">
    <property type="entry name" value="Glyco_hydro/deAcase_b/a-brl"/>
</dbReference>
<accession>A0A437QRM0</accession>
<protein>
    <submittedName>
        <fullName evidence="1">5-oxoprolinase subunit PxpA</fullName>
        <ecNumber evidence="1">3.5.2.9</ecNumber>
    </submittedName>
</protein>
<dbReference type="Proteomes" id="UP000283077">
    <property type="component" value="Unassembled WGS sequence"/>
</dbReference>
<keyword evidence="1" id="KW-0378">Hydrolase</keyword>
<comment type="caution">
    <text evidence="1">The sequence shown here is derived from an EMBL/GenBank/DDBJ whole genome shotgun (WGS) entry which is preliminary data.</text>
</comment>
<dbReference type="AlphaFoldDB" id="A0A437QRM0"/>
<dbReference type="SUPFAM" id="SSF88713">
    <property type="entry name" value="Glycoside hydrolase/deacetylase"/>
    <property type="match status" value="1"/>
</dbReference>
<dbReference type="GO" id="GO:0017168">
    <property type="term" value="F:5-oxoprolinase (ATP-hydrolyzing) activity"/>
    <property type="evidence" value="ECO:0007669"/>
    <property type="project" value="UniProtKB-EC"/>
</dbReference>
<dbReference type="EC" id="3.5.2.9" evidence="1"/>
<evidence type="ECO:0000313" key="1">
    <source>
        <dbReference type="EMBL" id="RVU37156.1"/>
    </source>
</evidence>
<reference evidence="1 2" key="1">
    <citation type="submission" date="2019-01" db="EMBL/GenBank/DDBJ databases">
        <authorList>
            <person name="Chen W.-M."/>
        </authorList>
    </citation>
    <scope>NUCLEOTIDE SEQUENCE [LARGE SCALE GENOMIC DNA]</scope>
    <source>
        <strain evidence="1 2">KYPC3</strain>
    </source>
</reference>
<dbReference type="CDD" id="cd10801">
    <property type="entry name" value="LamB_YcsF_like_1"/>
    <property type="match status" value="1"/>
</dbReference>
<dbReference type="Gene3D" id="3.20.20.370">
    <property type="entry name" value="Glycoside hydrolase/deacetylase"/>
    <property type="match status" value="1"/>
</dbReference>
<dbReference type="GO" id="GO:0005975">
    <property type="term" value="P:carbohydrate metabolic process"/>
    <property type="evidence" value="ECO:0007669"/>
    <property type="project" value="InterPro"/>
</dbReference>
<dbReference type="OrthoDB" id="9773478at2"/>
<dbReference type="InterPro" id="IPR005501">
    <property type="entry name" value="LamB/YcsF/PxpA-like"/>
</dbReference>
<name>A0A437QRM0_9GAMM</name>
<dbReference type="PANTHER" id="PTHR30292:SF0">
    <property type="entry name" value="5-OXOPROLINASE SUBUNIT A"/>
    <property type="match status" value="1"/>
</dbReference>
<dbReference type="NCBIfam" id="NF003816">
    <property type="entry name" value="PRK05406.1-5"/>
    <property type="match status" value="1"/>
</dbReference>
<dbReference type="Pfam" id="PF03746">
    <property type="entry name" value="LamB_YcsF"/>
    <property type="match status" value="1"/>
</dbReference>
<evidence type="ECO:0000313" key="2">
    <source>
        <dbReference type="Proteomes" id="UP000283077"/>
    </source>
</evidence>
<keyword evidence="2" id="KW-1185">Reference proteome</keyword>
<sequence>MLNLNIVQPKMQIDLNADIGEGFDDGAIVPWLSSANISCGAHAGSETEIRQALRLCKKHHVAVGAHPSYPDRQNFGRLALEMPLPELRTSLLQQLDYFLQLATEEGVTVHHLKAHGALYNTAAQHPQIGNLLLQLSRHYQLPLMTLAQSPLHLTAVQQQLPVIAEAFADRGYQANGQLVSRAKPGALLNTDAAISQSLLLVQQHRLQAINGDLLTLQADSLCLHGDSPEAVTLARELHQALVQQNIVIKAKTIHSFSSEAPWTL</sequence>
<dbReference type="NCBIfam" id="NF003814">
    <property type="entry name" value="PRK05406.1-3"/>
    <property type="match status" value="1"/>
</dbReference>
<dbReference type="PANTHER" id="PTHR30292">
    <property type="entry name" value="UNCHARACTERIZED PROTEIN YBGL-RELATED"/>
    <property type="match status" value="1"/>
</dbReference>
<gene>
    <name evidence="1" type="primary">pxpA</name>
    <name evidence="1" type="ORF">EOE67_11200</name>
</gene>
<proteinExistence type="predicted"/>
<dbReference type="EMBL" id="SACS01000011">
    <property type="protein sequence ID" value="RVU37156.1"/>
    <property type="molecule type" value="Genomic_DNA"/>
</dbReference>